<feature type="signal peptide" evidence="1">
    <location>
        <begin position="1"/>
        <end position="31"/>
    </location>
</feature>
<gene>
    <name evidence="2" type="ORF">ATE48_08160</name>
</gene>
<evidence type="ECO:0008006" key="4">
    <source>
        <dbReference type="Google" id="ProtNLM"/>
    </source>
</evidence>
<accession>A0A1B1AH51</accession>
<evidence type="ECO:0000313" key="2">
    <source>
        <dbReference type="EMBL" id="ANP45896.1"/>
    </source>
</evidence>
<dbReference type="InterPro" id="IPR034122">
    <property type="entry name" value="Retropepsin-like_bacterial"/>
</dbReference>
<reference evidence="2 3" key="1">
    <citation type="submission" date="2015-11" db="EMBL/GenBank/DDBJ databases">
        <title>Whole-Genome Sequence of Candidatus Oderbacter manganicum from the National Park Lower Oder Valley, Germany.</title>
        <authorList>
            <person name="Braun B."/>
            <person name="Liere K."/>
            <person name="Szewzyk U."/>
        </authorList>
    </citation>
    <scope>NUCLEOTIDE SEQUENCE [LARGE SCALE GENOMIC DNA]</scope>
    <source>
        <strain evidence="2 3">OTSz_A_272</strain>
    </source>
</reference>
<proteinExistence type="predicted"/>
<dbReference type="SUPFAM" id="SSF50630">
    <property type="entry name" value="Acid proteases"/>
    <property type="match status" value="2"/>
</dbReference>
<keyword evidence="3" id="KW-1185">Reference proteome</keyword>
<feature type="chain" id="PRO_5008518804" description="Peptidase A2 domain-containing protein" evidence="1">
    <location>
        <begin position="32"/>
        <end position="301"/>
    </location>
</feature>
<dbReference type="Pfam" id="PF13650">
    <property type="entry name" value="Asp_protease_2"/>
    <property type="match status" value="2"/>
</dbReference>
<name>A0A1B1AH51_9PROT</name>
<dbReference type="EMBL" id="CP013244">
    <property type="protein sequence ID" value="ANP45896.1"/>
    <property type="molecule type" value="Genomic_DNA"/>
</dbReference>
<organism evidence="2 3">
    <name type="scientific">Candidatus Viadribacter manganicus</name>
    <dbReference type="NCBI Taxonomy" id="1759059"/>
    <lineage>
        <taxon>Bacteria</taxon>
        <taxon>Pseudomonadati</taxon>
        <taxon>Pseudomonadota</taxon>
        <taxon>Alphaproteobacteria</taxon>
        <taxon>Hyphomonadales</taxon>
        <taxon>Hyphomonadaceae</taxon>
        <taxon>Candidatus Viadribacter</taxon>
    </lineage>
</organism>
<dbReference type="AlphaFoldDB" id="A0A1B1AH51"/>
<protein>
    <recommendedName>
        <fullName evidence="4">Peptidase A2 domain-containing protein</fullName>
    </recommendedName>
</protein>
<sequence length="301" mass="31558">MPRHWEDFHMRRRTLLTALAVSPLLTARGHAATLSTALTFDDRGRPLADVMINGAGPFPLVIDTAAGGTVLNAATIERLAITSTGTARVQGASGAVNTNLYSLDVVEIASLRRENLMAVQTPPDSVSAAAHAGVLGASFFADTRLEFAFASDRLNIDTGANRSALADAINVDFRHRIFALAPIRIAGADATAVVDTGARATVANALLRTALGFSENDPRFHEAEPIGGATAHSTPAVAAEVTPVVFAGHDFGALTLNFADLSVFAAMQLSETPALILGMDVLRRAEALVLDYSSAQLAMRT</sequence>
<dbReference type="KEGG" id="cbot:ATE48_08160"/>
<evidence type="ECO:0000313" key="3">
    <source>
        <dbReference type="Proteomes" id="UP000092498"/>
    </source>
</evidence>
<dbReference type="CDD" id="cd05483">
    <property type="entry name" value="retropepsin_like_bacteria"/>
    <property type="match status" value="1"/>
</dbReference>
<dbReference type="InParanoid" id="A0A1B1AH51"/>
<dbReference type="Gene3D" id="2.40.70.10">
    <property type="entry name" value="Acid Proteases"/>
    <property type="match status" value="2"/>
</dbReference>
<dbReference type="InterPro" id="IPR021109">
    <property type="entry name" value="Peptidase_aspartic_dom_sf"/>
</dbReference>
<evidence type="ECO:0000256" key="1">
    <source>
        <dbReference type="SAM" id="SignalP"/>
    </source>
</evidence>
<keyword evidence="1" id="KW-0732">Signal</keyword>
<dbReference type="Proteomes" id="UP000092498">
    <property type="component" value="Chromosome"/>
</dbReference>